<evidence type="ECO:0000313" key="9">
    <source>
        <dbReference type="EMBL" id="TWA73516.1"/>
    </source>
</evidence>
<comment type="caution">
    <text evidence="9">The sequence shown here is derived from an EMBL/GenBank/DDBJ whole genome shotgun (WGS) entry which is preliminary data.</text>
</comment>
<dbReference type="Pfam" id="PF00413">
    <property type="entry name" value="Peptidase_M10"/>
    <property type="match status" value="1"/>
</dbReference>
<reference evidence="9 10" key="1">
    <citation type="submission" date="2019-06" db="EMBL/GenBank/DDBJ databases">
        <title>Genomic Encyclopedia of Type Strains, Phase IV (KMG-V): Genome sequencing to study the core and pangenomes of soil and plant-associated prokaryotes.</title>
        <authorList>
            <person name="Whitman W."/>
        </authorList>
    </citation>
    <scope>NUCLEOTIDE SEQUENCE [LARGE SCALE GENOMIC DNA]</scope>
    <source>
        <strain evidence="9 10">BR 11650</strain>
    </source>
</reference>
<organism evidence="9 10">
    <name type="scientific">Azospirillum brasilense</name>
    <dbReference type="NCBI Taxonomy" id="192"/>
    <lineage>
        <taxon>Bacteria</taxon>
        <taxon>Pseudomonadati</taxon>
        <taxon>Pseudomonadota</taxon>
        <taxon>Alphaproteobacteria</taxon>
        <taxon>Rhodospirillales</taxon>
        <taxon>Azospirillaceae</taxon>
        <taxon>Azospirillum</taxon>
    </lineage>
</organism>
<evidence type="ECO:0000256" key="4">
    <source>
        <dbReference type="ARBA" id="ARBA00022670"/>
    </source>
</evidence>
<evidence type="ECO:0000256" key="6">
    <source>
        <dbReference type="ARBA" id="ARBA00022801"/>
    </source>
</evidence>
<keyword evidence="7" id="KW-0862">Zinc</keyword>
<dbReference type="GO" id="GO:0005509">
    <property type="term" value="F:calcium ion binding"/>
    <property type="evidence" value="ECO:0007669"/>
    <property type="project" value="InterPro"/>
</dbReference>
<evidence type="ECO:0000259" key="8">
    <source>
        <dbReference type="SMART" id="SM00235"/>
    </source>
</evidence>
<sequence length="490" mass="50986">MLVTPPADPQAFASSGSSTLDALLALSDVGDTARWNFAAAVGTPYSAPGGLGQSVSITYSFMTAVPSYYQAGSITQFTPFTESQKAAARAVLALYAQVANVTFTEVADSGNGGQIRFGTDTLSDSGGYAYYPSFSYSYSGSPGASGTITQVYENPIGGDVWLDASNTNLDQTQGRFGNMTLIHEIGHALGLKHPFEAPNTLPTAQDNYDYSVMSYTAPSNSTLITVTGTANQYSWVSEMVVPRTPMLYDVAAVQYLYGANTATRSGDTVYSWQVSEAFFETIWDGGGTDTIDLSNQTLGSRLDLRPGSLSSIAIRQSDAERRMNLPSWATGVPTPTYDGVNNLGIAAGVIIETAIGGSGNDSIVGNDAANTLRGGAGDDTLEGGVGNDTLDGGAGIDVASFGGAYATYAVVRTATGVTVRDTVGTGGTDTLTNIETLLFSDRSLSVSTLPLVAAPRLDFDGNGRADLVWQNAQGGLTLWSMNGAQATATF</sequence>
<dbReference type="Gene3D" id="3.40.390.10">
    <property type="entry name" value="Collagenase (Catalytic Domain)"/>
    <property type="match status" value="1"/>
</dbReference>
<dbReference type="InterPro" id="IPR050557">
    <property type="entry name" value="RTX_toxin/Mannuronan_C5-epim"/>
</dbReference>
<dbReference type="Gene3D" id="2.150.10.10">
    <property type="entry name" value="Serralysin-like metalloprotease, C-terminal"/>
    <property type="match status" value="1"/>
</dbReference>
<keyword evidence="3" id="KW-0964">Secreted</keyword>
<dbReference type="PANTHER" id="PTHR38340:SF1">
    <property type="entry name" value="S-LAYER PROTEIN"/>
    <property type="match status" value="1"/>
</dbReference>
<dbReference type="InterPro" id="IPR001343">
    <property type="entry name" value="Hemolysn_Ca-bd"/>
</dbReference>
<dbReference type="GO" id="GO:0031012">
    <property type="term" value="C:extracellular matrix"/>
    <property type="evidence" value="ECO:0007669"/>
    <property type="project" value="InterPro"/>
</dbReference>
<dbReference type="SUPFAM" id="SSF55486">
    <property type="entry name" value="Metalloproteases ('zincins'), catalytic domain"/>
    <property type="match status" value="1"/>
</dbReference>
<dbReference type="PANTHER" id="PTHR38340">
    <property type="entry name" value="S-LAYER PROTEIN"/>
    <property type="match status" value="1"/>
</dbReference>
<gene>
    <name evidence="9" type="ORF">FBZ83_1325</name>
</gene>
<dbReference type="CDD" id="cd04277">
    <property type="entry name" value="ZnMc_serralysin_like"/>
    <property type="match status" value="1"/>
</dbReference>
<dbReference type="InterPro" id="IPR006026">
    <property type="entry name" value="Peptidase_Metallo"/>
</dbReference>
<dbReference type="InterPro" id="IPR034033">
    <property type="entry name" value="Serralysin-like"/>
</dbReference>
<name>A0A560BLN0_AZOBR</name>
<evidence type="ECO:0000256" key="3">
    <source>
        <dbReference type="ARBA" id="ARBA00022525"/>
    </source>
</evidence>
<dbReference type="SUPFAM" id="SSF51120">
    <property type="entry name" value="beta-Roll"/>
    <property type="match status" value="1"/>
</dbReference>
<dbReference type="InterPro" id="IPR011049">
    <property type="entry name" value="Serralysin-like_metalloprot_C"/>
</dbReference>
<comment type="subcellular location">
    <subcellularLocation>
        <location evidence="1">Secreted</location>
    </subcellularLocation>
</comment>
<dbReference type="InterPro" id="IPR024079">
    <property type="entry name" value="MetalloPept_cat_dom_sf"/>
</dbReference>
<keyword evidence="5" id="KW-0479">Metal-binding</keyword>
<dbReference type="GO" id="GO:0006508">
    <property type="term" value="P:proteolysis"/>
    <property type="evidence" value="ECO:0007669"/>
    <property type="project" value="UniProtKB-KW"/>
</dbReference>
<dbReference type="Pfam" id="PF00353">
    <property type="entry name" value="HemolysinCabind"/>
    <property type="match status" value="1"/>
</dbReference>
<evidence type="ECO:0000313" key="10">
    <source>
        <dbReference type="Proteomes" id="UP000318529"/>
    </source>
</evidence>
<evidence type="ECO:0000256" key="7">
    <source>
        <dbReference type="ARBA" id="ARBA00022833"/>
    </source>
</evidence>
<comment type="similarity">
    <text evidence="2">Belongs to the peptidase M10B family.</text>
</comment>
<dbReference type="InterPro" id="IPR001818">
    <property type="entry name" value="Pept_M10_metallopeptidase"/>
</dbReference>
<dbReference type="SMART" id="SM00235">
    <property type="entry name" value="ZnMc"/>
    <property type="match status" value="1"/>
</dbReference>
<feature type="domain" description="Peptidase metallopeptidase" evidence="8">
    <location>
        <begin position="55"/>
        <end position="235"/>
    </location>
</feature>
<dbReference type="AlphaFoldDB" id="A0A560BLN0"/>
<protein>
    <submittedName>
        <fullName evidence="9">Reprolysin-like metallo-peptidase family M12B</fullName>
    </submittedName>
</protein>
<dbReference type="PROSITE" id="PS00330">
    <property type="entry name" value="HEMOLYSIN_CALCIUM"/>
    <property type="match status" value="1"/>
</dbReference>
<feature type="non-terminal residue" evidence="9">
    <location>
        <position position="490"/>
    </location>
</feature>
<dbReference type="GO" id="GO:0004222">
    <property type="term" value="F:metalloendopeptidase activity"/>
    <property type="evidence" value="ECO:0007669"/>
    <property type="project" value="InterPro"/>
</dbReference>
<dbReference type="GO" id="GO:0005615">
    <property type="term" value="C:extracellular space"/>
    <property type="evidence" value="ECO:0007669"/>
    <property type="project" value="InterPro"/>
</dbReference>
<dbReference type="EMBL" id="VITH01000032">
    <property type="protein sequence ID" value="TWA73516.1"/>
    <property type="molecule type" value="Genomic_DNA"/>
</dbReference>
<dbReference type="PRINTS" id="PR00313">
    <property type="entry name" value="CABNDNGRPT"/>
</dbReference>
<dbReference type="InterPro" id="IPR018511">
    <property type="entry name" value="Hemolysin-typ_Ca-bd_CS"/>
</dbReference>
<accession>A0A560BLN0</accession>
<proteinExistence type="inferred from homology"/>
<keyword evidence="6" id="KW-0378">Hydrolase</keyword>
<evidence type="ECO:0000256" key="1">
    <source>
        <dbReference type="ARBA" id="ARBA00004613"/>
    </source>
</evidence>
<evidence type="ECO:0000256" key="5">
    <source>
        <dbReference type="ARBA" id="ARBA00022723"/>
    </source>
</evidence>
<dbReference type="Proteomes" id="UP000318529">
    <property type="component" value="Unassembled WGS sequence"/>
</dbReference>
<keyword evidence="4" id="KW-0645">Protease</keyword>
<evidence type="ECO:0000256" key="2">
    <source>
        <dbReference type="ARBA" id="ARBA00009490"/>
    </source>
</evidence>
<dbReference type="GO" id="GO:0008270">
    <property type="term" value="F:zinc ion binding"/>
    <property type="evidence" value="ECO:0007669"/>
    <property type="project" value="InterPro"/>
</dbReference>